<accession>A0A8S5QW38</accession>
<protein>
    <submittedName>
        <fullName evidence="2">Uncharacterized protein</fullName>
    </submittedName>
</protein>
<dbReference type="EMBL" id="BK015753">
    <property type="protein sequence ID" value="DAE23422.1"/>
    <property type="molecule type" value="Genomic_DNA"/>
</dbReference>
<reference evidence="2" key="1">
    <citation type="journal article" date="2021" name="Proc. Natl. Acad. Sci. U.S.A.">
        <title>A Catalog of Tens of Thousands of Viruses from Human Metagenomes Reveals Hidden Associations with Chronic Diseases.</title>
        <authorList>
            <person name="Tisza M.J."/>
            <person name="Buck C.B."/>
        </authorList>
    </citation>
    <scope>NUCLEOTIDE SEQUENCE</scope>
    <source>
        <strain evidence="2">CtcuE16</strain>
    </source>
</reference>
<sequence>MPLPTLSQGSSERWNRGQKFRRRQMKNEMVYTQIHI</sequence>
<proteinExistence type="predicted"/>
<feature type="region of interest" description="Disordered" evidence="1">
    <location>
        <begin position="1"/>
        <end position="21"/>
    </location>
</feature>
<feature type="compositionally biased region" description="Polar residues" evidence="1">
    <location>
        <begin position="1"/>
        <end position="12"/>
    </location>
</feature>
<name>A0A8S5QW38_9CAUD</name>
<evidence type="ECO:0000256" key="1">
    <source>
        <dbReference type="SAM" id="MobiDB-lite"/>
    </source>
</evidence>
<evidence type="ECO:0000313" key="2">
    <source>
        <dbReference type="EMBL" id="DAE23422.1"/>
    </source>
</evidence>
<organism evidence="2">
    <name type="scientific">Siphoviridae sp. ctcuE16</name>
    <dbReference type="NCBI Taxonomy" id="2826397"/>
    <lineage>
        <taxon>Viruses</taxon>
        <taxon>Duplodnaviria</taxon>
        <taxon>Heunggongvirae</taxon>
        <taxon>Uroviricota</taxon>
        <taxon>Caudoviricetes</taxon>
    </lineage>
</organism>